<dbReference type="Proteomes" id="UP000001542">
    <property type="component" value="Unassembled WGS sequence"/>
</dbReference>
<reference evidence="1" key="2">
    <citation type="journal article" date="2007" name="Science">
        <title>Draft genome sequence of the sexually transmitted pathogen Trichomonas vaginalis.</title>
        <authorList>
            <person name="Carlton J.M."/>
            <person name="Hirt R.P."/>
            <person name="Silva J.C."/>
            <person name="Delcher A.L."/>
            <person name="Schatz M."/>
            <person name="Zhao Q."/>
            <person name="Wortman J.R."/>
            <person name="Bidwell S.L."/>
            <person name="Alsmark U.C.M."/>
            <person name="Besteiro S."/>
            <person name="Sicheritz-Ponten T."/>
            <person name="Noel C.J."/>
            <person name="Dacks J.B."/>
            <person name="Foster P.G."/>
            <person name="Simillion C."/>
            <person name="Van de Peer Y."/>
            <person name="Miranda-Saavedra D."/>
            <person name="Barton G.J."/>
            <person name="Westrop G.D."/>
            <person name="Mueller S."/>
            <person name="Dessi D."/>
            <person name="Fiori P.L."/>
            <person name="Ren Q."/>
            <person name="Paulsen I."/>
            <person name="Zhang H."/>
            <person name="Bastida-Corcuera F.D."/>
            <person name="Simoes-Barbosa A."/>
            <person name="Brown M.T."/>
            <person name="Hayes R.D."/>
            <person name="Mukherjee M."/>
            <person name="Okumura C.Y."/>
            <person name="Schneider R."/>
            <person name="Smith A.J."/>
            <person name="Vanacova S."/>
            <person name="Villalvazo M."/>
            <person name="Haas B.J."/>
            <person name="Pertea M."/>
            <person name="Feldblyum T.V."/>
            <person name="Utterback T.R."/>
            <person name="Shu C.L."/>
            <person name="Osoegawa K."/>
            <person name="de Jong P.J."/>
            <person name="Hrdy I."/>
            <person name="Horvathova L."/>
            <person name="Zubacova Z."/>
            <person name="Dolezal P."/>
            <person name="Malik S.B."/>
            <person name="Logsdon J.M. Jr."/>
            <person name="Henze K."/>
            <person name="Gupta A."/>
            <person name="Wang C.C."/>
            <person name="Dunne R.L."/>
            <person name="Upcroft J.A."/>
            <person name="Upcroft P."/>
            <person name="White O."/>
            <person name="Salzberg S.L."/>
            <person name="Tang P."/>
            <person name="Chiu C.-H."/>
            <person name="Lee Y.-S."/>
            <person name="Embley T.M."/>
            <person name="Coombs G.H."/>
            <person name="Mottram J.C."/>
            <person name="Tachezy J."/>
            <person name="Fraser-Liggett C.M."/>
            <person name="Johnson P.J."/>
        </authorList>
    </citation>
    <scope>NUCLEOTIDE SEQUENCE [LARGE SCALE GENOMIC DNA]</scope>
    <source>
        <strain evidence="1">G3</strain>
    </source>
</reference>
<name>A2G111_TRIV3</name>
<dbReference type="SMR" id="A2G111"/>
<gene>
    <name evidence="1" type="ORF">TVAG_409310</name>
</gene>
<dbReference type="InParanoid" id="A2G111"/>
<sequence length="133" mass="15270">MGRQKSVYETDRDKQLKAFQDVTKKLEAIAAGNKKYAELLGMVYSVLLDDKSQVGNPEDETAVLKLFEGLGISEKIKMQQIRQLATAISQRSGIPYTNLLKKKATLFRWYSIFWPEIKDYVIPVYNEVIKTHP</sequence>
<keyword evidence="2" id="KW-1185">Reference proteome</keyword>
<organism evidence="1 2">
    <name type="scientific">Trichomonas vaginalis (strain ATCC PRA-98 / G3)</name>
    <dbReference type="NCBI Taxonomy" id="412133"/>
    <lineage>
        <taxon>Eukaryota</taxon>
        <taxon>Metamonada</taxon>
        <taxon>Parabasalia</taxon>
        <taxon>Trichomonadida</taxon>
        <taxon>Trichomonadidae</taxon>
        <taxon>Trichomonas</taxon>
    </lineage>
</organism>
<dbReference type="VEuPathDB" id="TrichDB:TVAGG3_0230710"/>
<proteinExistence type="predicted"/>
<protein>
    <submittedName>
        <fullName evidence="1">Uncharacterized protein</fullName>
    </submittedName>
</protein>
<dbReference type="EMBL" id="DS114229">
    <property type="protein sequence ID" value="EAX89148.1"/>
    <property type="molecule type" value="Genomic_DNA"/>
</dbReference>
<accession>A2G111</accession>
<evidence type="ECO:0000313" key="2">
    <source>
        <dbReference type="Proteomes" id="UP000001542"/>
    </source>
</evidence>
<dbReference type="VEuPathDB" id="TrichDB:TVAG_409310"/>
<reference evidence="1" key="1">
    <citation type="submission" date="2006-10" db="EMBL/GenBank/DDBJ databases">
        <authorList>
            <person name="Amadeo P."/>
            <person name="Zhao Q."/>
            <person name="Wortman J."/>
            <person name="Fraser-Liggett C."/>
            <person name="Carlton J."/>
        </authorList>
    </citation>
    <scope>NUCLEOTIDE SEQUENCE</scope>
    <source>
        <strain evidence="1">G3</strain>
    </source>
</reference>
<evidence type="ECO:0000313" key="1">
    <source>
        <dbReference type="EMBL" id="EAX89148.1"/>
    </source>
</evidence>
<dbReference type="AlphaFoldDB" id="A2G111"/>